<keyword evidence="2 6" id="KW-0812">Transmembrane</keyword>
<evidence type="ECO:0000256" key="4">
    <source>
        <dbReference type="ARBA" id="ARBA00023136"/>
    </source>
</evidence>
<dbReference type="GO" id="GO:0007189">
    <property type="term" value="P:adenylate cyclase-activating G protein-coupled receptor signaling pathway"/>
    <property type="evidence" value="ECO:0007669"/>
    <property type="project" value="TreeGrafter"/>
</dbReference>
<dbReference type="EMBL" id="QJNU01000475">
    <property type="protein sequence ID" value="RYO98091.1"/>
    <property type="molecule type" value="Genomic_DNA"/>
</dbReference>
<evidence type="ECO:0000256" key="3">
    <source>
        <dbReference type="ARBA" id="ARBA00022989"/>
    </source>
</evidence>
<dbReference type="InterPro" id="IPR000276">
    <property type="entry name" value="GPCR_Rhodpsn"/>
</dbReference>
<proteinExistence type="predicted"/>
<dbReference type="Pfam" id="PF00001">
    <property type="entry name" value="7tm_1"/>
    <property type="match status" value="1"/>
</dbReference>
<feature type="region of interest" description="Disordered" evidence="5">
    <location>
        <begin position="403"/>
        <end position="424"/>
    </location>
</feature>
<accession>A0A4Q4T324</accession>
<dbReference type="Proteomes" id="UP000293360">
    <property type="component" value="Unassembled WGS sequence"/>
</dbReference>
<feature type="region of interest" description="Disordered" evidence="5">
    <location>
        <begin position="281"/>
        <end position="303"/>
    </location>
</feature>
<feature type="transmembrane region" description="Helical" evidence="6">
    <location>
        <begin position="337"/>
        <end position="358"/>
    </location>
</feature>
<feature type="transmembrane region" description="Helical" evidence="6">
    <location>
        <begin position="164"/>
        <end position="186"/>
    </location>
</feature>
<dbReference type="STRING" id="155417.A0A4Q4T324"/>
<comment type="subcellular location">
    <subcellularLocation>
        <location evidence="1">Membrane</location>
        <topology evidence="1">Multi-pass membrane protein</topology>
    </subcellularLocation>
</comment>
<dbReference type="PANTHER" id="PTHR23112">
    <property type="entry name" value="G PROTEIN-COUPLED RECEPTOR 157-RELATED"/>
    <property type="match status" value="1"/>
</dbReference>
<evidence type="ECO:0000256" key="6">
    <source>
        <dbReference type="SAM" id="Phobius"/>
    </source>
</evidence>
<evidence type="ECO:0000256" key="1">
    <source>
        <dbReference type="ARBA" id="ARBA00004141"/>
    </source>
</evidence>
<feature type="transmembrane region" description="Helical" evidence="6">
    <location>
        <begin position="253"/>
        <end position="274"/>
    </location>
</feature>
<dbReference type="OrthoDB" id="100006at2759"/>
<name>A0A4Q4T324_9PEZI</name>
<dbReference type="GO" id="GO:0004930">
    <property type="term" value="F:G protein-coupled receptor activity"/>
    <property type="evidence" value="ECO:0007669"/>
    <property type="project" value="InterPro"/>
</dbReference>
<feature type="transmembrane region" description="Helical" evidence="6">
    <location>
        <begin position="29"/>
        <end position="52"/>
    </location>
</feature>
<evidence type="ECO:0000256" key="5">
    <source>
        <dbReference type="SAM" id="MobiDB-lite"/>
    </source>
</evidence>
<sequence>MVANTEGFGQLRPDSDTLSPLPDFHRKGLIAISVLGTMSFVSSGTLFLYLVVRLARWYLQASSAQEQPEEDQAASNDLTLGLAQKNFGRGQPSLTRGEGPGDVQDVQQQNRQPPKKKAPNQFLILILNLLLADMHQGTAFMLSARWVRDNEITVGTRTCWTQGWFVSNGDISSSCFTGAIAVYTYLIIVRGWKPPYRLLYSVMAILWVFVYFMGVLGVIVTQNGKNVGGLYVRAAAWCWLNIEYENYRLWFHYFWIFLSLALTTVLYSLIFYHLRLKSSSASQSSSGGQEQDGEPSSASRSSNSHPAFLIYPLIYVSCTAPLALGRIATMAGVDVSITYFCVAGGLIASNGFLDVILFSTTRHLVLFNAPADSDDTGLSTFAFMRTPRGRQYGNMVWVQGGARNTASEGGKPRGRRKNGGSGWERIGERIGWGSRRSHYKSTSREWVGGPGSVSQESLRGGCGYMTENGIQMDTVTTVVVEVERDKKPYLSRAASAFSAEDSDKTVEQQARAL</sequence>
<dbReference type="SUPFAM" id="SSF81321">
    <property type="entry name" value="Family A G protein-coupled receptor-like"/>
    <property type="match status" value="1"/>
</dbReference>
<comment type="caution">
    <text evidence="7">The sequence shown here is derived from an EMBL/GenBank/DDBJ whole genome shotgun (WGS) entry which is preliminary data.</text>
</comment>
<dbReference type="GO" id="GO:0005886">
    <property type="term" value="C:plasma membrane"/>
    <property type="evidence" value="ECO:0007669"/>
    <property type="project" value="TreeGrafter"/>
</dbReference>
<dbReference type="Gene3D" id="1.20.1070.10">
    <property type="entry name" value="Rhodopsin 7-helix transmembrane proteins"/>
    <property type="match status" value="1"/>
</dbReference>
<evidence type="ECO:0000313" key="8">
    <source>
        <dbReference type="Proteomes" id="UP000293360"/>
    </source>
</evidence>
<reference evidence="7 8" key="1">
    <citation type="submission" date="2018-06" db="EMBL/GenBank/DDBJ databases">
        <title>Complete Genomes of Monosporascus.</title>
        <authorList>
            <person name="Robinson A.J."/>
            <person name="Natvig D.O."/>
        </authorList>
    </citation>
    <scope>NUCLEOTIDE SEQUENCE [LARGE SCALE GENOMIC DNA]</scope>
    <source>
        <strain evidence="7 8">CBS 110550</strain>
    </source>
</reference>
<keyword evidence="3 6" id="KW-1133">Transmembrane helix</keyword>
<feature type="transmembrane region" description="Helical" evidence="6">
    <location>
        <begin position="198"/>
        <end position="220"/>
    </location>
</feature>
<feature type="region of interest" description="Disordered" evidence="5">
    <location>
        <begin position="494"/>
        <end position="513"/>
    </location>
</feature>
<protein>
    <submittedName>
        <fullName evidence="7">Uncharacterized protein</fullName>
    </submittedName>
</protein>
<evidence type="ECO:0000256" key="2">
    <source>
        <dbReference type="ARBA" id="ARBA00022692"/>
    </source>
</evidence>
<dbReference type="PANTHER" id="PTHR23112:SF37">
    <property type="entry name" value="G PROTEIN-COUPLED RECEPTOR GPR1"/>
    <property type="match status" value="1"/>
</dbReference>
<gene>
    <name evidence="7" type="ORF">DL764_007192</name>
</gene>
<feature type="transmembrane region" description="Helical" evidence="6">
    <location>
        <begin position="308"/>
        <end position="331"/>
    </location>
</feature>
<organism evidence="7 8">
    <name type="scientific">Monosporascus ibericus</name>
    <dbReference type="NCBI Taxonomy" id="155417"/>
    <lineage>
        <taxon>Eukaryota</taxon>
        <taxon>Fungi</taxon>
        <taxon>Dikarya</taxon>
        <taxon>Ascomycota</taxon>
        <taxon>Pezizomycotina</taxon>
        <taxon>Sordariomycetes</taxon>
        <taxon>Xylariomycetidae</taxon>
        <taxon>Xylariales</taxon>
        <taxon>Xylariales incertae sedis</taxon>
        <taxon>Monosporascus</taxon>
    </lineage>
</organism>
<keyword evidence="4 6" id="KW-0472">Membrane</keyword>
<dbReference type="AlphaFoldDB" id="A0A4Q4T324"/>
<feature type="region of interest" description="Disordered" evidence="5">
    <location>
        <begin position="89"/>
        <end position="117"/>
    </location>
</feature>
<evidence type="ECO:0000313" key="7">
    <source>
        <dbReference type="EMBL" id="RYO98091.1"/>
    </source>
</evidence>
<keyword evidence="8" id="KW-1185">Reference proteome</keyword>